<dbReference type="Gene3D" id="1.25.40.10">
    <property type="entry name" value="Tetratricopeptide repeat domain"/>
    <property type="match status" value="1"/>
</dbReference>
<keyword evidence="2" id="KW-0106">Calcium</keyword>
<keyword evidence="4" id="KW-0599">Photoprotein</keyword>
<keyword evidence="7" id="KW-1185">Reference proteome</keyword>
<dbReference type="RefSeq" id="XP_065670389.1">
    <property type="nucleotide sequence ID" value="XM_065814317.1"/>
</dbReference>
<evidence type="ECO:0000256" key="1">
    <source>
        <dbReference type="ARBA" id="ARBA00007828"/>
    </source>
</evidence>
<dbReference type="CDD" id="cd00051">
    <property type="entry name" value="EFh"/>
    <property type="match status" value="1"/>
</dbReference>
<evidence type="ECO:0000313" key="8">
    <source>
        <dbReference type="RefSeq" id="XP_065670386.1"/>
    </source>
</evidence>
<evidence type="ECO:0000256" key="2">
    <source>
        <dbReference type="ARBA" id="ARBA00022837"/>
    </source>
</evidence>
<dbReference type="SUPFAM" id="SSF47473">
    <property type="entry name" value="EF-hand"/>
    <property type="match status" value="1"/>
</dbReference>
<accession>A0ABM4D7T5</accession>
<feature type="repeat" description="TPR" evidence="5">
    <location>
        <begin position="701"/>
        <end position="734"/>
    </location>
</feature>
<feature type="repeat" description="TPR" evidence="5">
    <location>
        <begin position="666"/>
        <end position="699"/>
    </location>
</feature>
<dbReference type="PROSITE" id="PS50005">
    <property type="entry name" value="TPR"/>
    <property type="match status" value="2"/>
</dbReference>
<dbReference type="GeneID" id="100213297"/>
<dbReference type="InterPro" id="IPR019734">
    <property type="entry name" value="TPR_rpt"/>
</dbReference>
<keyword evidence="5" id="KW-0802">TPR repeat</keyword>
<evidence type="ECO:0000313" key="10">
    <source>
        <dbReference type="RefSeq" id="XP_065670388.1"/>
    </source>
</evidence>
<dbReference type="RefSeq" id="XP_065670388.1">
    <property type="nucleotide sequence ID" value="XM_065814316.1"/>
</dbReference>
<reference evidence="8 9" key="1">
    <citation type="submission" date="2025-05" db="UniProtKB">
        <authorList>
            <consortium name="RefSeq"/>
        </authorList>
    </citation>
    <scope>IDENTIFICATION</scope>
</reference>
<gene>
    <name evidence="8 9 10 11" type="primary">LOC100213297</name>
</gene>
<comment type="similarity">
    <text evidence="1">Belongs to the aequorin family.</text>
</comment>
<evidence type="ECO:0000259" key="6">
    <source>
        <dbReference type="PROSITE" id="PS50222"/>
    </source>
</evidence>
<proteinExistence type="inferred from homology"/>
<dbReference type="SMART" id="SM00054">
    <property type="entry name" value="EFh"/>
    <property type="match status" value="3"/>
</dbReference>
<dbReference type="RefSeq" id="XP_065670387.1">
    <property type="nucleotide sequence ID" value="XM_065814315.1"/>
</dbReference>
<dbReference type="PANTHER" id="PTHR21581:SF6">
    <property type="entry name" value="TRAFFICKING PROTEIN PARTICLE COMPLEX SUBUNIT 12"/>
    <property type="match status" value="1"/>
</dbReference>
<dbReference type="PROSITE" id="PS00018">
    <property type="entry name" value="EF_HAND_1"/>
    <property type="match status" value="2"/>
</dbReference>
<protein>
    <submittedName>
        <fullName evidence="8 9">Trafficking protein particle complex subunit 12 isoform X2</fullName>
    </submittedName>
</protein>
<feature type="domain" description="EF-hand" evidence="6">
    <location>
        <begin position="168"/>
        <end position="203"/>
    </location>
</feature>
<dbReference type="Gene3D" id="1.10.238.10">
    <property type="entry name" value="EF-hand"/>
    <property type="match status" value="1"/>
</dbReference>
<feature type="domain" description="EF-hand" evidence="6">
    <location>
        <begin position="99"/>
        <end position="134"/>
    </location>
</feature>
<evidence type="ECO:0000313" key="9">
    <source>
        <dbReference type="RefSeq" id="XP_065670387.1"/>
    </source>
</evidence>
<feature type="domain" description="EF-hand" evidence="6">
    <location>
        <begin position="63"/>
        <end position="98"/>
    </location>
</feature>
<evidence type="ECO:0000313" key="7">
    <source>
        <dbReference type="Proteomes" id="UP001652625"/>
    </source>
</evidence>
<dbReference type="InterPro" id="IPR011990">
    <property type="entry name" value="TPR-like_helical_dom_sf"/>
</dbReference>
<evidence type="ECO:0000256" key="3">
    <source>
        <dbReference type="ARBA" id="ARBA00023223"/>
    </source>
</evidence>
<dbReference type="InterPro" id="IPR002048">
    <property type="entry name" value="EF_hand_dom"/>
</dbReference>
<name>A0ABM4D7T5_HYDVU</name>
<dbReference type="SUPFAM" id="SSF48452">
    <property type="entry name" value="TPR-like"/>
    <property type="match status" value="1"/>
</dbReference>
<evidence type="ECO:0000256" key="5">
    <source>
        <dbReference type="PROSITE-ProRule" id="PRU00339"/>
    </source>
</evidence>
<evidence type="ECO:0000256" key="4">
    <source>
        <dbReference type="ARBA" id="ARBA00023262"/>
    </source>
</evidence>
<sequence length="857" mass="97508">MGQNVSSEDGVRFKNAINKLTKMELLDIEAAFEELSSKSGDEQVAIQKPTWLNRDKFAKMFGISDLIAEQLFETFDQDKNGLIDLKEFVTGAALCLHGSLKDKCRLLFKIFNLNGDDGVSPEEFSMVLTSCLQSAHAMLLATLKHEGILEFEEQLANQDGEAFVVSAVVEKIVKEAFDKCDTSRNGKLEIDEFIQWVYKNPSLVDNIFMMQCPKPSRNAKVDLPKLKLAEKKSLDNSDKAQRKISVFDIIASPNPIPNVKNEENSENKPTLLKMASNMSISSTAHERSSLKELFSNHSDNVESFFDAFSIEKDETFQERVLTHSISDTFLDRQSVLANQNINCDRTFKFPKHSVISDSLQSITLSQEHLIGEDNSTFSLNTADKNYIFQLDEIKGSSVQLLNNEVVPQVAEEEFESAKELNEALQHQKFNAWIPNKKTQLLLNNIQEGKQIDNSVLCFPSVLVEDLLGDPVKDLAARYLSEHDSSKRPVLTADQVEFDEKGLKSLLKTQCWRAAIDWTTKYLTFHGQGISNPIKNENPHLTPGLLQIWFVRLSQMVKLRMYSSAEAELNAFKDFESPNLYYQFYHNIYPGVRGSMIPFSFRLLHAELPQHNGRPNIALDRLYTMLYEVKAVISNLEKGLTEEGDDNKSYSKEDFQERLQIWNSRFLHVNYSIGNCFLRMKEYMLAIRLFEQVVQLKPSHKAAILSGIGRIFLQLGDLSGAYTYFHQVEELFDNDTSSANSNIVTINRGYYNLCQGNYEEAYKHFSDAAKQTEPSNLSTINNAAVCLLFLGKVKEACTLLETMVWKTPEKSLHEDVLLNLNTIYELETSRALQKKYKILDLVCKYKGDNFNVQCLKLS</sequence>
<evidence type="ECO:0000313" key="11">
    <source>
        <dbReference type="RefSeq" id="XP_065670389.1"/>
    </source>
</evidence>
<organism evidence="7 9">
    <name type="scientific">Hydra vulgaris</name>
    <name type="common">Hydra</name>
    <name type="synonym">Hydra attenuata</name>
    <dbReference type="NCBI Taxonomy" id="6087"/>
    <lineage>
        <taxon>Eukaryota</taxon>
        <taxon>Metazoa</taxon>
        <taxon>Cnidaria</taxon>
        <taxon>Hydrozoa</taxon>
        <taxon>Hydroidolina</taxon>
        <taxon>Anthoathecata</taxon>
        <taxon>Aplanulata</taxon>
        <taxon>Hydridae</taxon>
        <taxon>Hydra</taxon>
    </lineage>
</organism>
<dbReference type="PROSITE" id="PS50222">
    <property type="entry name" value="EF_HAND_2"/>
    <property type="match status" value="3"/>
</dbReference>
<dbReference type="PANTHER" id="PTHR21581">
    <property type="entry name" value="D-ALANYL-D-ALANINE CARBOXYPEPTIDASE"/>
    <property type="match status" value="1"/>
</dbReference>
<keyword evidence="3" id="KW-0455">Luminescence</keyword>
<dbReference type="RefSeq" id="XP_065670386.1">
    <property type="nucleotide sequence ID" value="XM_065814314.1"/>
</dbReference>
<dbReference type="InterPro" id="IPR011992">
    <property type="entry name" value="EF-hand-dom_pair"/>
</dbReference>
<dbReference type="InterPro" id="IPR018247">
    <property type="entry name" value="EF_Hand_1_Ca_BS"/>
</dbReference>
<dbReference type="SMART" id="SM00028">
    <property type="entry name" value="TPR"/>
    <property type="match status" value="3"/>
</dbReference>
<dbReference type="Proteomes" id="UP001652625">
    <property type="component" value="Chromosome 12"/>
</dbReference>